<evidence type="ECO:0000256" key="11">
    <source>
        <dbReference type="PIRSR" id="PIRSR005096-3"/>
    </source>
</evidence>
<evidence type="ECO:0000256" key="8">
    <source>
        <dbReference type="PIRNR" id="PIRNR005096"/>
    </source>
</evidence>
<dbReference type="GO" id="GO:0006006">
    <property type="term" value="P:glucose metabolic process"/>
    <property type="evidence" value="ECO:0007669"/>
    <property type="project" value="TreeGrafter"/>
</dbReference>
<organism evidence="12 13">
    <name type="scientific">Stieleria neptunia</name>
    <dbReference type="NCBI Taxonomy" id="2527979"/>
    <lineage>
        <taxon>Bacteria</taxon>
        <taxon>Pseudomonadati</taxon>
        <taxon>Planctomycetota</taxon>
        <taxon>Planctomycetia</taxon>
        <taxon>Pirellulales</taxon>
        <taxon>Pirellulaceae</taxon>
        <taxon>Stieleria</taxon>
    </lineage>
</organism>
<reference evidence="12 13" key="1">
    <citation type="submission" date="2019-03" db="EMBL/GenBank/DDBJ databases">
        <title>Deep-cultivation of Planctomycetes and their phenomic and genomic characterization uncovers novel biology.</title>
        <authorList>
            <person name="Wiegand S."/>
            <person name="Jogler M."/>
            <person name="Boedeker C."/>
            <person name="Pinto D."/>
            <person name="Vollmers J."/>
            <person name="Rivas-Marin E."/>
            <person name="Kohn T."/>
            <person name="Peeters S.H."/>
            <person name="Heuer A."/>
            <person name="Rast P."/>
            <person name="Oberbeckmann S."/>
            <person name="Bunk B."/>
            <person name="Jeske O."/>
            <person name="Meyerdierks A."/>
            <person name="Storesund J.E."/>
            <person name="Kallscheuer N."/>
            <person name="Luecker S."/>
            <person name="Lage O.M."/>
            <person name="Pohl T."/>
            <person name="Merkel B.J."/>
            <person name="Hornburger P."/>
            <person name="Mueller R.-W."/>
            <person name="Bruemmer F."/>
            <person name="Labrenz M."/>
            <person name="Spormann A.M."/>
            <person name="Op den Camp H."/>
            <person name="Overmann J."/>
            <person name="Amann R."/>
            <person name="Jetten M.S.M."/>
            <person name="Mascher T."/>
            <person name="Medema M.H."/>
            <person name="Devos D.P."/>
            <person name="Kaster A.-K."/>
            <person name="Ovreas L."/>
            <person name="Rohde M."/>
            <person name="Galperin M.Y."/>
            <person name="Jogler C."/>
        </authorList>
    </citation>
    <scope>NUCLEOTIDE SEQUENCE [LARGE SCALE GENOMIC DNA]</scope>
    <source>
        <strain evidence="12 13">Enr13</strain>
    </source>
</reference>
<feature type="binding site" evidence="11">
    <location>
        <begin position="212"/>
        <end position="214"/>
    </location>
    <ligand>
        <name>beta-D-galactose</name>
        <dbReference type="ChEBI" id="CHEBI:27667"/>
    </ligand>
</feature>
<proteinExistence type="inferred from homology"/>
<name>A0A518HU50_9BACT</name>
<dbReference type="InterPro" id="IPR014718">
    <property type="entry name" value="GH-type_carb-bd"/>
</dbReference>
<evidence type="ECO:0000256" key="5">
    <source>
        <dbReference type="ARBA" id="ARBA00014165"/>
    </source>
</evidence>
<dbReference type="InterPro" id="IPR047215">
    <property type="entry name" value="Galactose_mutarotase-like"/>
</dbReference>
<comment type="pathway">
    <text evidence="2 8">Carbohydrate metabolism; hexose metabolism.</text>
</comment>
<dbReference type="GO" id="GO:0005737">
    <property type="term" value="C:cytoplasm"/>
    <property type="evidence" value="ECO:0007669"/>
    <property type="project" value="TreeGrafter"/>
</dbReference>
<dbReference type="InterPro" id="IPR015443">
    <property type="entry name" value="Aldose_1-epimerase"/>
</dbReference>
<evidence type="ECO:0000256" key="10">
    <source>
        <dbReference type="PIRSR" id="PIRSR005096-2"/>
    </source>
</evidence>
<dbReference type="PROSITE" id="PS00545">
    <property type="entry name" value="ALDOSE_1_EPIMERASE"/>
    <property type="match status" value="1"/>
</dbReference>
<protein>
    <recommendedName>
        <fullName evidence="5 8">Aldose 1-epimerase</fullName>
        <ecNumber evidence="4 8">5.1.3.3</ecNumber>
    </recommendedName>
</protein>
<dbReference type="PIRSF" id="PIRSF005096">
    <property type="entry name" value="GALM"/>
    <property type="match status" value="1"/>
</dbReference>
<keyword evidence="13" id="KW-1185">Reference proteome</keyword>
<feature type="active site" description="Proton acceptor" evidence="9">
    <location>
        <position position="342"/>
    </location>
</feature>
<evidence type="ECO:0000256" key="7">
    <source>
        <dbReference type="ARBA" id="ARBA00023277"/>
    </source>
</evidence>
<dbReference type="InterPro" id="IPR011013">
    <property type="entry name" value="Gal_mutarotase_sf_dom"/>
</dbReference>
<evidence type="ECO:0000256" key="1">
    <source>
        <dbReference type="ARBA" id="ARBA00001614"/>
    </source>
</evidence>
<dbReference type="Proteomes" id="UP000319004">
    <property type="component" value="Chromosome"/>
</dbReference>
<comment type="similarity">
    <text evidence="3 8">Belongs to the aldose epimerase family.</text>
</comment>
<keyword evidence="7 8" id="KW-0119">Carbohydrate metabolism</keyword>
<dbReference type="GO" id="GO:0030246">
    <property type="term" value="F:carbohydrate binding"/>
    <property type="evidence" value="ECO:0007669"/>
    <property type="project" value="InterPro"/>
</dbReference>
<dbReference type="PANTHER" id="PTHR10091:SF0">
    <property type="entry name" value="GALACTOSE MUTAROTASE"/>
    <property type="match status" value="1"/>
</dbReference>
<evidence type="ECO:0000256" key="9">
    <source>
        <dbReference type="PIRSR" id="PIRSR005096-1"/>
    </source>
</evidence>
<dbReference type="UniPathway" id="UPA00242"/>
<dbReference type="GO" id="GO:0004034">
    <property type="term" value="F:aldose 1-epimerase activity"/>
    <property type="evidence" value="ECO:0007669"/>
    <property type="project" value="UniProtKB-EC"/>
</dbReference>
<evidence type="ECO:0000256" key="2">
    <source>
        <dbReference type="ARBA" id="ARBA00005028"/>
    </source>
</evidence>
<evidence type="ECO:0000256" key="6">
    <source>
        <dbReference type="ARBA" id="ARBA00023235"/>
    </source>
</evidence>
<comment type="catalytic activity">
    <reaction evidence="1 8">
        <text>alpha-D-glucose = beta-D-glucose</text>
        <dbReference type="Rhea" id="RHEA:10264"/>
        <dbReference type="ChEBI" id="CHEBI:15903"/>
        <dbReference type="ChEBI" id="CHEBI:17925"/>
        <dbReference type="EC" id="5.1.3.3"/>
    </reaction>
</comment>
<dbReference type="Gene3D" id="2.70.98.10">
    <property type="match status" value="1"/>
</dbReference>
<dbReference type="NCBIfam" id="NF008277">
    <property type="entry name" value="PRK11055.1"/>
    <property type="match status" value="1"/>
</dbReference>
<dbReference type="SUPFAM" id="SSF74650">
    <property type="entry name" value="Galactose mutarotase-like"/>
    <property type="match status" value="1"/>
</dbReference>
<accession>A0A518HU50</accession>
<dbReference type="PANTHER" id="PTHR10091">
    <property type="entry name" value="ALDOSE-1-EPIMERASE"/>
    <property type="match status" value="1"/>
</dbReference>
<dbReference type="AlphaFoldDB" id="A0A518HU50"/>
<dbReference type="EC" id="5.1.3.3" evidence="4 8"/>
<dbReference type="GO" id="GO:0033499">
    <property type="term" value="P:galactose catabolic process via UDP-galactose, Leloir pathway"/>
    <property type="evidence" value="ECO:0007669"/>
    <property type="project" value="TreeGrafter"/>
</dbReference>
<dbReference type="Pfam" id="PF01263">
    <property type="entry name" value="Aldose_epim"/>
    <property type="match status" value="1"/>
</dbReference>
<dbReference type="EMBL" id="CP037423">
    <property type="protein sequence ID" value="QDV44349.1"/>
    <property type="molecule type" value="Genomic_DNA"/>
</dbReference>
<dbReference type="InterPro" id="IPR008183">
    <property type="entry name" value="Aldose_1/G6P_1-epimerase"/>
</dbReference>
<dbReference type="CDD" id="cd09019">
    <property type="entry name" value="galactose_mutarotase_like"/>
    <property type="match status" value="1"/>
</dbReference>
<evidence type="ECO:0000313" key="12">
    <source>
        <dbReference type="EMBL" id="QDV44349.1"/>
    </source>
</evidence>
<evidence type="ECO:0000313" key="13">
    <source>
        <dbReference type="Proteomes" id="UP000319004"/>
    </source>
</evidence>
<evidence type="ECO:0000256" key="4">
    <source>
        <dbReference type="ARBA" id="ARBA00013185"/>
    </source>
</evidence>
<dbReference type="InterPro" id="IPR018052">
    <property type="entry name" value="Ald1_epimerase_CS"/>
</dbReference>
<feature type="binding site" evidence="11">
    <location>
        <begin position="112"/>
        <end position="113"/>
    </location>
    <ligand>
        <name>beta-D-galactose</name>
        <dbReference type="ChEBI" id="CHEBI:27667"/>
    </ligand>
</feature>
<feature type="active site" description="Proton donor" evidence="9">
    <location>
        <position position="212"/>
    </location>
</feature>
<keyword evidence="6 8" id="KW-0413">Isomerase</keyword>
<evidence type="ECO:0000256" key="3">
    <source>
        <dbReference type="ARBA" id="ARBA00006206"/>
    </source>
</evidence>
<sequence>MMLCDLTLPSICFVALCLFPPFSRPPKPSFPSTMKIETTPFGIADDQPITRYTLINSSGHRVSVMNFGAILLDVQVPDRDGALANVNACFGSLDRYVAGHPYFGSSVGRFCNRIGNAKFTIDGTEYALVVNHGKHQLHGGVKNFSYQVWTAETLEQDGSVGVRFRLTSPDGDNGFPGNVEATAEYSWNDADELKIVYTATTDKPTHVNLTNHSYWNLGGVGTGTATDHVATIPADQFLDVDEDLIPTGKTNDVQGTPLDFRTPTPLGERLDRLPATKGYDHCYVVPGEPGRLRKAALVADPDSGRTLEIETTQPGIQLYTANHLGGGPENAGLGSHDAFCLETQHYPDAPNKPNFPSTLLRPGDKLVETTVHRFGVN</sequence>
<dbReference type="KEGG" id="snep:Enr13x_42140"/>
<feature type="binding site" evidence="10">
    <location>
        <position position="280"/>
    </location>
    <ligand>
        <name>beta-D-galactose</name>
        <dbReference type="ChEBI" id="CHEBI:27667"/>
    </ligand>
</feature>
<gene>
    <name evidence="12" type="primary">mro_1</name>
    <name evidence="12" type="ORF">Enr13x_42140</name>
</gene>